<gene>
    <name evidence="2" type="ORF">Lnau_2533</name>
</gene>
<dbReference type="EMBL" id="LNYO01000024">
    <property type="protein sequence ID" value="KTD32885.1"/>
    <property type="molecule type" value="Genomic_DNA"/>
</dbReference>
<dbReference type="RefSeq" id="WP_058505521.1">
    <property type="nucleotide sequence ID" value="NZ_CAAAIF010000004.1"/>
</dbReference>
<keyword evidence="1" id="KW-1133">Transmembrane helix</keyword>
<evidence type="ECO:0000313" key="2">
    <source>
        <dbReference type="EMBL" id="KTD32885.1"/>
    </source>
</evidence>
<organism evidence="2 3">
    <name type="scientific">Legionella nautarum</name>
    <dbReference type="NCBI Taxonomy" id="45070"/>
    <lineage>
        <taxon>Bacteria</taxon>
        <taxon>Pseudomonadati</taxon>
        <taxon>Pseudomonadota</taxon>
        <taxon>Gammaproteobacteria</taxon>
        <taxon>Legionellales</taxon>
        <taxon>Legionellaceae</taxon>
        <taxon>Legionella</taxon>
    </lineage>
</organism>
<name>A0A0W0WKL9_9GAMM</name>
<sequence length="229" mass="26153">MMFSFFESSSPIGLQTHRITNQLLQIKSQLLEKESSAKSYYAKASRDIDYVVDYYTYKLISSNNIAFKKTLVEEYETLVQHLERLVNNTSSDKFDQPFSSELLKLNYRKHGISTLIWGCILFVVSALSLLLSTATSIVNPFVGVPLLLAIIFTGLKLLDKAMQWWEHRKYINEQNVALRGEVNSLILNLKNAFSIEHDEHYEPETLVYHPIGSTDPQTPCSYTLASVSM</sequence>
<evidence type="ECO:0000256" key="1">
    <source>
        <dbReference type="SAM" id="Phobius"/>
    </source>
</evidence>
<accession>A0A0W0WKL9</accession>
<comment type="caution">
    <text evidence="2">The sequence shown here is derived from an EMBL/GenBank/DDBJ whole genome shotgun (WGS) entry which is preliminary data.</text>
</comment>
<keyword evidence="1" id="KW-0472">Membrane</keyword>
<dbReference type="Proteomes" id="UP000054725">
    <property type="component" value="Unassembled WGS sequence"/>
</dbReference>
<dbReference type="OrthoDB" id="9939273at2"/>
<keyword evidence="3" id="KW-1185">Reference proteome</keyword>
<feature type="transmembrane region" description="Helical" evidence="1">
    <location>
        <begin position="112"/>
        <end position="131"/>
    </location>
</feature>
<evidence type="ECO:0000313" key="3">
    <source>
        <dbReference type="Proteomes" id="UP000054725"/>
    </source>
</evidence>
<proteinExistence type="predicted"/>
<keyword evidence="1" id="KW-0812">Transmembrane</keyword>
<dbReference type="AlphaFoldDB" id="A0A0W0WKL9"/>
<feature type="transmembrane region" description="Helical" evidence="1">
    <location>
        <begin position="137"/>
        <end position="158"/>
    </location>
</feature>
<reference evidence="2 3" key="1">
    <citation type="submission" date="2015-11" db="EMBL/GenBank/DDBJ databases">
        <title>Genomic analysis of 38 Legionella species identifies large and diverse effector repertoires.</title>
        <authorList>
            <person name="Burstein D."/>
            <person name="Amaro F."/>
            <person name="Zusman T."/>
            <person name="Lifshitz Z."/>
            <person name="Cohen O."/>
            <person name="Gilbert J.A."/>
            <person name="Pupko T."/>
            <person name="Shuman H.A."/>
            <person name="Segal G."/>
        </authorList>
    </citation>
    <scope>NUCLEOTIDE SEQUENCE [LARGE SCALE GENOMIC DNA]</scope>
    <source>
        <strain evidence="2 3">ATCC 49506</strain>
    </source>
</reference>
<protein>
    <submittedName>
        <fullName evidence="2">Uncharacterized protein</fullName>
    </submittedName>
</protein>
<dbReference type="PATRIC" id="fig|45070.6.peg.2672"/>